<proteinExistence type="predicted"/>
<name>A0A834LZ09_RHOSS</name>
<accession>A0A834LZ09</accession>
<keyword evidence="2" id="KW-1185">Reference proteome</keyword>
<dbReference type="AlphaFoldDB" id="A0A834LZ09"/>
<gene>
    <name evidence="1" type="ORF">RHSIM_Rhsim02G0024400</name>
</gene>
<dbReference type="OrthoDB" id="1740937at2759"/>
<comment type="caution">
    <text evidence="1">The sequence shown here is derived from an EMBL/GenBank/DDBJ whole genome shotgun (WGS) entry which is preliminary data.</text>
</comment>
<reference evidence="1" key="1">
    <citation type="submission" date="2019-11" db="EMBL/GenBank/DDBJ databases">
        <authorList>
            <person name="Liu Y."/>
            <person name="Hou J."/>
            <person name="Li T.-Q."/>
            <person name="Guan C.-H."/>
            <person name="Wu X."/>
            <person name="Wu H.-Z."/>
            <person name="Ling F."/>
            <person name="Zhang R."/>
            <person name="Shi X.-G."/>
            <person name="Ren J.-P."/>
            <person name="Chen E.-F."/>
            <person name="Sun J.-M."/>
        </authorList>
    </citation>
    <scope>NUCLEOTIDE SEQUENCE</scope>
    <source>
        <strain evidence="1">Adult_tree_wgs_1</strain>
        <tissue evidence="1">Leaves</tissue>
    </source>
</reference>
<sequence>MLTQQATNSDQIVKIVNLPTSDHKVEYVNVQEKAEALYDVIATELAQHAASCIFAVKSISDPIDAHEPLQLEAAQPQPPIPHIGAAACVLEQ</sequence>
<protein>
    <submittedName>
        <fullName evidence="1">Uncharacterized protein</fullName>
    </submittedName>
</protein>
<dbReference type="EMBL" id="WJXA01000002">
    <property type="protein sequence ID" value="KAF7151183.1"/>
    <property type="molecule type" value="Genomic_DNA"/>
</dbReference>
<evidence type="ECO:0000313" key="2">
    <source>
        <dbReference type="Proteomes" id="UP000626092"/>
    </source>
</evidence>
<dbReference type="Proteomes" id="UP000626092">
    <property type="component" value="Unassembled WGS sequence"/>
</dbReference>
<evidence type="ECO:0000313" key="1">
    <source>
        <dbReference type="EMBL" id="KAF7151183.1"/>
    </source>
</evidence>
<organism evidence="1 2">
    <name type="scientific">Rhododendron simsii</name>
    <name type="common">Sims's rhododendron</name>
    <dbReference type="NCBI Taxonomy" id="118357"/>
    <lineage>
        <taxon>Eukaryota</taxon>
        <taxon>Viridiplantae</taxon>
        <taxon>Streptophyta</taxon>
        <taxon>Embryophyta</taxon>
        <taxon>Tracheophyta</taxon>
        <taxon>Spermatophyta</taxon>
        <taxon>Magnoliopsida</taxon>
        <taxon>eudicotyledons</taxon>
        <taxon>Gunneridae</taxon>
        <taxon>Pentapetalae</taxon>
        <taxon>asterids</taxon>
        <taxon>Ericales</taxon>
        <taxon>Ericaceae</taxon>
        <taxon>Ericoideae</taxon>
        <taxon>Rhodoreae</taxon>
        <taxon>Rhododendron</taxon>
    </lineage>
</organism>